<dbReference type="RefSeq" id="WP_344904735.1">
    <property type="nucleotide sequence ID" value="NZ_BAAAYO010000002.1"/>
</dbReference>
<accession>A0ABV5VQY5</accession>
<dbReference type="EMBL" id="JBHMAG010000004">
    <property type="protein sequence ID" value="MFB9750687.1"/>
    <property type="molecule type" value="Genomic_DNA"/>
</dbReference>
<evidence type="ECO:0008006" key="3">
    <source>
        <dbReference type="Google" id="ProtNLM"/>
    </source>
</evidence>
<dbReference type="Proteomes" id="UP001589619">
    <property type="component" value="Unassembled WGS sequence"/>
</dbReference>
<sequence length="51" mass="5908">MITYSLLAVAALFVLARWVFFWSCKRKAMTHEQMDAALIDRLNAAEVPHDR</sequence>
<keyword evidence="2" id="KW-1185">Reference proteome</keyword>
<evidence type="ECO:0000313" key="1">
    <source>
        <dbReference type="EMBL" id="MFB9750687.1"/>
    </source>
</evidence>
<protein>
    <recommendedName>
        <fullName evidence="3">DUF4083 domain-containing protein</fullName>
    </recommendedName>
</protein>
<gene>
    <name evidence="1" type="ORF">ACFFNY_03795</name>
</gene>
<proteinExistence type="predicted"/>
<evidence type="ECO:0000313" key="2">
    <source>
        <dbReference type="Proteomes" id="UP001589619"/>
    </source>
</evidence>
<reference evidence="1 2" key="1">
    <citation type="submission" date="2024-09" db="EMBL/GenBank/DDBJ databases">
        <authorList>
            <person name="Sun Q."/>
            <person name="Mori K."/>
        </authorList>
    </citation>
    <scope>NUCLEOTIDE SEQUENCE [LARGE SCALE GENOMIC DNA]</scope>
    <source>
        <strain evidence="1 2">JCM 12520</strain>
    </source>
</reference>
<comment type="caution">
    <text evidence="1">The sequence shown here is derived from an EMBL/GenBank/DDBJ whole genome shotgun (WGS) entry which is preliminary data.</text>
</comment>
<name>A0ABV5VQY5_9BACL</name>
<organism evidence="1 2">
    <name type="scientific">Paenibacillus hodogayensis</name>
    <dbReference type="NCBI Taxonomy" id="279208"/>
    <lineage>
        <taxon>Bacteria</taxon>
        <taxon>Bacillati</taxon>
        <taxon>Bacillota</taxon>
        <taxon>Bacilli</taxon>
        <taxon>Bacillales</taxon>
        <taxon>Paenibacillaceae</taxon>
        <taxon>Paenibacillus</taxon>
    </lineage>
</organism>